<organism evidence="2 3">
    <name type="scientific">Enterobacillus tribolii</name>
    <dbReference type="NCBI Taxonomy" id="1487935"/>
    <lineage>
        <taxon>Bacteria</taxon>
        <taxon>Pseudomonadati</taxon>
        <taxon>Pseudomonadota</taxon>
        <taxon>Gammaproteobacteria</taxon>
        <taxon>Enterobacterales</taxon>
        <taxon>Hafniaceae</taxon>
        <taxon>Enterobacillus</taxon>
    </lineage>
</organism>
<feature type="signal peptide" evidence="1">
    <location>
        <begin position="1"/>
        <end position="24"/>
    </location>
</feature>
<comment type="caution">
    <text evidence="2">The sequence shown here is derived from an EMBL/GenBank/DDBJ whole genome shotgun (WGS) entry which is preliminary data.</text>
</comment>
<dbReference type="Proteomes" id="UP000254848">
    <property type="component" value="Unassembled WGS sequence"/>
</dbReference>
<name>A0A370QM42_9GAMM</name>
<protein>
    <recommendedName>
        <fullName evidence="4">Type 1 fimbria pilin</fullName>
    </recommendedName>
</protein>
<feature type="chain" id="PRO_5016662147" description="Type 1 fimbria pilin" evidence="1">
    <location>
        <begin position="25"/>
        <end position="106"/>
    </location>
</feature>
<evidence type="ECO:0000313" key="2">
    <source>
        <dbReference type="EMBL" id="RDK89412.1"/>
    </source>
</evidence>
<accession>A0A370QM42</accession>
<proteinExistence type="predicted"/>
<keyword evidence="3" id="KW-1185">Reference proteome</keyword>
<gene>
    <name evidence="2" type="ORF">C8D90_10763</name>
</gene>
<evidence type="ECO:0000256" key="1">
    <source>
        <dbReference type="SAM" id="SignalP"/>
    </source>
</evidence>
<evidence type="ECO:0000313" key="3">
    <source>
        <dbReference type="Proteomes" id="UP000254848"/>
    </source>
</evidence>
<dbReference type="AlphaFoldDB" id="A0A370QM42"/>
<keyword evidence="1" id="KW-0732">Signal</keyword>
<evidence type="ECO:0008006" key="4">
    <source>
        <dbReference type="Google" id="ProtNLM"/>
    </source>
</evidence>
<sequence length="106" mass="11435">MNAFKLTLAVFGMLMSGMMNMAEAAPSPSTGIIRFEGMIVEDGCEVVYQGQNLQSSCYRNGQTLTAQHSIASTAASPQSLPQNLGSTHMNWLDDSRKLGILTVSYN</sequence>
<dbReference type="EMBL" id="QRAP01000007">
    <property type="protein sequence ID" value="RDK89412.1"/>
    <property type="molecule type" value="Genomic_DNA"/>
</dbReference>
<reference evidence="2 3" key="1">
    <citation type="submission" date="2018-07" db="EMBL/GenBank/DDBJ databases">
        <title>Genomic Encyclopedia of Type Strains, Phase IV (KMG-IV): sequencing the most valuable type-strain genomes for metagenomic binning, comparative biology and taxonomic classification.</title>
        <authorList>
            <person name="Goeker M."/>
        </authorList>
    </citation>
    <scope>NUCLEOTIDE SEQUENCE [LARGE SCALE GENOMIC DNA]</scope>
    <source>
        <strain evidence="2 3">DSM 103736</strain>
    </source>
</reference>